<feature type="compositionally biased region" description="Basic residues" evidence="2">
    <location>
        <begin position="165"/>
        <end position="174"/>
    </location>
</feature>
<evidence type="ECO:0000256" key="2">
    <source>
        <dbReference type="SAM" id="MobiDB-lite"/>
    </source>
</evidence>
<dbReference type="GO" id="GO:0080025">
    <property type="term" value="F:phosphatidylinositol-3,5-bisphosphate binding"/>
    <property type="evidence" value="ECO:0007669"/>
    <property type="project" value="TreeGrafter"/>
</dbReference>
<keyword evidence="1" id="KW-0175">Coiled coil</keyword>
<dbReference type="SMART" id="SM00456">
    <property type="entry name" value="WW"/>
    <property type="match status" value="2"/>
</dbReference>
<feature type="compositionally biased region" description="Polar residues" evidence="2">
    <location>
        <begin position="137"/>
        <end position="152"/>
    </location>
</feature>
<dbReference type="CDD" id="cd13248">
    <property type="entry name" value="PH_PEPP1_2_3"/>
    <property type="match status" value="1"/>
</dbReference>
<feature type="region of interest" description="Disordered" evidence="2">
    <location>
        <begin position="1065"/>
        <end position="1247"/>
    </location>
</feature>
<dbReference type="InterPro" id="IPR001849">
    <property type="entry name" value="PH_domain"/>
</dbReference>
<dbReference type="Pfam" id="PF25541">
    <property type="entry name" value="TBCA_PH"/>
    <property type="match status" value="1"/>
</dbReference>
<dbReference type="InterPro" id="IPR011993">
    <property type="entry name" value="PH-like_dom_sf"/>
</dbReference>
<feature type="compositionally biased region" description="Polar residues" evidence="2">
    <location>
        <begin position="543"/>
        <end position="557"/>
    </location>
</feature>
<feature type="compositionally biased region" description="Basic and acidic residues" evidence="2">
    <location>
        <begin position="1175"/>
        <end position="1202"/>
    </location>
</feature>
<feature type="domain" description="WW" evidence="4">
    <location>
        <begin position="56"/>
        <end position="89"/>
    </location>
</feature>
<sequence length="1342" mass="152675">MAAVLSPEWLSCLPSLWSYGVTRDGRVFFINEEGKSTTWLHPVTGEAVITGHRKTPDLPTGWEEGYTFEGARCFINHNERKVTCKHPVTGIPSQDNCIFVVNEQAKMPQKTQKAALYLSVFRPVTKAPAADKEERPTSTMSEASNYTGGSDYTTHPSSPTTRLSRSSKKVHNFGKRSNSIRRNPNAPVVKNGWLYKQDSTGMKMWKKRWFVLSDMCLFYYRDEKEEGILGSILLPSFHISMLSVDDHISRKYAFKATHPNMRTYYFSTDTAKDMESWMKVMTDAALVHSEPTRRLEKVKVDSFSPQEMNNMLNHRVLTRPEIQNNERNLETLRQEERKQKEKDGERYTLQRDADSYALHKDAQRLALQKDGDRYMLQADGEKYAVHKDGEKYLLQKDGQKYTLHKDGDKFMLQREGEKYAPPKDGEKNLQKDARHPLGDKHMQQKDPEKPVPPPMDAEKYGFQKEGTVERPLTKINSIKLQPAQAAAIAAAVSSSRQLQSAAGSGQHKPPQVNGSGERGGDRSPGDMNNTMPQRTTEPERSLSRTNSMQQLEQWVRTQRTRAPDDDTRSITSYQTLPRNMPSHRAQIVPRYPEGYRTLPRNMLRPDSICSVSGSMYDRALQPTTAEKRRSIRDDTMWQLYEWQQRQSHSRIGYGTLPSPKTMGQIAESIPTSPSHGSLAGYHTFSPNRPLNPDSRSEVTSPVFRGDVTIERRHRPHLSKFSYPAERRAVPPAQSITAQSLQGKTPEELTLLLIKLRRQQAELNSLREHTLAQLMQLNLDAAKPKSEILSHHLQRNLVYLDSQMKENEPIIFMIHTMIENSAPRPQLYQQQMSPEEYRENTYLFRPEELDIDAKLSRLCEQDKVVRTQEEKLQQLHREKHTLETALLSASQEIEMSAENPTAVQSVIQQQDVLQSGLLSTCREVSRVNTELERSWREYDRLEADVTMAKTNLLEQLEALGSPQTEPPSQKHVQIQKELWRIQDVMEVLNKSKPKRNAEPSFPGANPLSNLHKSDGPDYRLYKSEPELTTVAEVDESNGEDKSEQTAEKEPPGVTKGVVYSVGVVSSRTKSPMPESSTIASYVTLRKSKKPDPRTSQPQDRPHSAVEHMSSAVEVGRTRMSVEEQMERIRRHQQGAIRERRREDGSLSRSLSFTKDNPYYTLQMRKKSPVISPDEQDDRRDTSPEERELTTKPTDAERNCKNTEDLESGNAYLEKKEKAPLSRSASIKESLLKSASPKPVLNEDQSEPKCVSPLEYRRTLAAQNSLQTAVMVRVGTEEDEEEEEEEQPSSQEQDMSYELTNSKHGTLMSVNSLSTPPQSPSSSSSPPPPPSPPQLTDGSHFMCV</sequence>
<dbReference type="Pfam" id="PF00169">
    <property type="entry name" value="PH"/>
    <property type="match status" value="1"/>
</dbReference>
<feature type="compositionally biased region" description="Acidic residues" evidence="2">
    <location>
        <begin position="1275"/>
        <end position="1285"/>
    </location>
</feature>
<protein>
    <submittedName>
        <fullName evidence="5">Pleckstrin homology domain containing, family A member 5</fullName>
    </submittedName>
</protein>
<dbReference type="Ensembl" id="ENSCCRT00015116464.1">
    <property type="protein sequence ID" value="ENSCCRP00015112896.1"/>
    <property type="gene ID" value="ENSCCRG00015044670.1"/>
</dbReference>
<evidence type="ECO:0000259" key="3">
    <source>
        <dbReference type="PROSITE" id="PS50003"/>
    </source>
</evidence>
<organism evidence="5 6">
    <name type="scientific">Cyprinus carpio</name>
    <name type="common">Common carp</name>
    <dbReference type="NCBI Taxonomy" id="7962"/>
    <lineage>
        <taxon>Eukaryota</taxon>
        <taxon>Metazoa</taxon>
        <taxon>Chordata</taxon>
        <taxon>Craniata</taxon>
        <taxon>Vertebrata</taxon>
        <taxon>Euteleostomi</taxon>
        <taxon>Actinopterygii</taxon>
        <taxon>Neopterygii</taxon>
        <taxon>Teleostei</taxon>
        <taxon>Ostariophysi</taxon>
        <taxon>Cypriniformes</taxon>
        <taxon>Cyprinidae</taxon>
        <taxon>Cyprininae</taxon>
        <taxon>Cyprinus</taxon>
    </lineage>
</organism>
<dbReference type="PROSITE" id="PS50020">
    <property type="entry name" value="WW_DOMAIN_2"/>
    <property type="match status" value="2"/>
</dbReference>
<dbReference type="PANTHER" id="PTHR12752">
    <property type="entry name" value="PHOSPHOINOSITOL 3-PHOSPHATE-BINDING PROTEIN"/>
    <property type="match status" value="1"/>
</dbReference>
<dbReference type="PROSITE" id="PS50003">
    <property type="entry name" value="PH_DOMAIN"/>
    <property type="match status" value="1"/>
</dbReference>
<feature type="compositionally biased region" description="Polar residues" evidence="2">
    <location>
        <begin position="526"/>
        <end position="535"/>
    </location>
</feature>
<dbReference type="InterPro" id="IPR057971">
    <property type="entry name" value="PKHA4-7_TBCA"/>
</dbReference>
<proteinExistence type="predicted"/>
<dbReference type="GO" id="GO:0010314">
    <property type="term" value="F:phosphatidylinositol-5-phosphate binding"/>
    <property type="evidence" value="ECO:0007669"/>
    <property type="project" value="TreeGrafter"/>
</dbReference>
<feature type="compositionally biased region" description="Low complexity" evidence="2">
    <location>
        <begin position="153"/>
        <end position="164"/>
    </location>
</feature>
<feature type="coiled-coil region" evidence="1">
    <location>
        <begin position="864"/>
        <end position="891"/>
    </location>
</feature>
<feature type="region of interest" description="Disordered" evidence="2">
    <location>
        <begin position="418"/>
        <end position="460"/>
    </location>
</feature>
<dbReference type="CDD" id="cd00201">
    <property type="entry name" value="WW"/>
    <property type="match status" value="1"/>
</dbReference>
<dbReference type="Gene3D" id="2.20.70.10">
    <property type="match status" value="2"/>
</dbReference>
<dbReference type="SUPFAM" id="SSF51045">
    <property type="entry name" value="WW domain"/>
    <property type="match status" value="2"/>
</dbReference>
<evidence type="ECO:0000259" key="4">
    <source>
        <dbReference type="PROSITE" id="PS50020"/>
    </source>
</evidence>
<feature type="compositionally biased region" description="Low complexity" evidence="2">
    <location>
        <begin position="1310"/>
        <end position="1322"/>
    </location>
</feature>
<dbReference type="SUPFAM" id="SSF50729">
    <property type="entry name" value="PH domain-like"/>
    <property type="match status" value="1"/>
</dbReference>
<dbReference type="Proteomes" id="UP000694700">
    <property type="component" value="Unplaced"/>
</dbReference>
<feature type="compositionally biased region" description="Basic and acidic residues" evidence="2">
    <location>
        <begin position="1037"/>
        <end position="1049"/>
    </location>
</feature>
<evidence type="ECO:0000313" key="6">
    <source>
        <dbReference type="Proteomes" id="UP000694700"/>
    </source>
</evidence>
<feature type="region of interest" description="Disordered" evidence="2">
    <location>
        <begin position="498"/>
        <end position="569"/>
    </location>
</feature>
<feature type="region of interest" description="Disordered" evidence="2">
    <location>
        <begin position="990"/>
        <end position="1053"/>
    </location>
</feature>
<dbReference type="GO" id="GO:0005829">
    <property type="term" value="C:cytosol"/>
    <property type="evidence" value="ECO:0007669"/>
    <property type="project" value="TreeGrafter"/>
</dbReference>
<feature type="compositionally biased region" description="Basic and acidic residues" evidence="2">
    <location>
        <begin position="1114"/>
        <end position="1126"/>
    </location>
</feature>
<evidence type="ECO:0000256" key="1">
    <source>
        <dbReference type="SAM" id="Coils"/>
    </source>
</evidence>
<reference evidence="5" key="1">
    <citation type="submission" date="2025-08" db="UniProtKB">
        <authorList>
            <consortium name="Ensembl"/>
        </authorList>
    </citation>
    <scope>IDENTIFICATION</scope>
</reference>
<dbReference type="PROSITE" id="PS01159">
    <property type="entry name" value="WW_DOMAIN_1"/>
    <property type="match status" value="1"/>
</dbReference>
<dbReference type="GO" id="GO:0070273">
    <property type="term" value="F:phosphatidylinositol-4-phosphate binding"/>
    <property type="evidence" value="ECO:0007669"/>
    <property type="project" value="TreeGrafter"/>
</dbReference>
<dbReference type="FunFam" id="2.30.29.30:FF:000083">
    <property type="entry name" value="Pleckstrin homology domain-containing family A member 5"/>
    <property type="match status" value="1"/>
</dbReference>
<dbReference type="InterPro" id="IPR001202">
    <property type="entry name" value="WW_dom"/>
</dbReference>
<feature type="compositionally biased region" description="Polar residues" evidence="2">
    <location>
        <begin position="1066"/>
        <end position="1079"/>
    </location>
</feature>
<feature type="compositionally biased region" description="Polar residues" evidence="2">
    <location>
        <begin position="1296"/>
        <end position="1309"/>
    </location>
</feature>
<name>A0A8C2AZ33_CYPCA</name>
<feature type="region of interest" description="Disordered" evidence="2">
    <location>
        <begin position="1270"/>
        <end position="1342"/>
    </location>
</feature>
<dbReference type="InterPro" id="IPR040392">
    <property type="entry name" value="PKHA4-7_PH"/>
</dbReference>
<feature type="domain" description="WW" evidence="4">
    <location>
        <begin position="11"/>
        <end position="44"/>
    </location>
</feature>
<feature type="compositionally biased region" description="Basic and acidic residues" evidence="2">
    <location>
        <begin position="418"/>
        <end position="449"/>
    </location>
</feature>
<feature type="compositionally biased region" description="Basic and acidic residues" evidence="2">
    <location>
        <begin position="1135"/>
        <end position="1144"/>
    </location>
</feature>
<dbReference type="InterPro" id="IPR036020">
    <property type="entry name" value="WW_dom_sf"/>
</dbReference>
<feature type="region of interest" description="Disordered" evidence="2">
    <location>
        <begin position="128"/>
        <end position="182"/>
    </location>
</feature>
<accession>A0A8C2AZ33</accession>
<dbReference type="Gene3D" id="2.30.29.30">
    <property type="entry name" value="Pleckstrin-homology domain (PH domain)/Phosphotyrosine-binding domain (PTB)"/>
    <property type="match status" value="1"/>
</dbReference>
<dbReference type="GO" id="GO:0032266">
    <property type="term" value="F:phosphatidylinositol-3-phosphate binding"/>
    <property type="evidence" value="ECO:0007669"/>
    <property type="project" value="TreeGrafter"/>
</dbReference>
<feature type="domain" description="PH" evidence="3">
    <location>
        <begin position="187"/>
        <end position="286"/>
    </location>
</feature>
<dbReference type="PANTHER" id="PTHR12752:SF3">
    <property type="entry name" value="PLECKSTRIN HOMOLOGY DOMAIN-CONTAINING FAMILY A MEMBER 5"/>
    <property type="match status" value="1"/>
</dbReference>
<feature type="compositionally biased region" description="Basic and acidic residues" evidence="2">
    <location>
        <begin position="1010"/>
        <end position="1024"/>
    </location>
</feature>
<evidence type="ECO:0000313" key="5">
    <source>
        <dbReference type="Ensembl" id="ENSCCRP00015112896.1"/>
    </source>
</evidence>
<dbReference type="SMART" id="SM00233">
    <property type="entry name" value="PH"/>
    <property type="match status" value="1"/>
</dbReference>